<keyword evidence="3" id="KW-1185">Reference proteome</keyword>
<keyword evidence="1" id="KW-0472">Membrane</keyword>
<protein>
    <submittedName>
        <fullName evidence="2">Uncharacterized protein</fullName>
    </submittedName>
</protein>
<evidence type="ECO:0000313" key="3">
    <source>
        <dbReference type="Proteomes" id="UP000002522"/>
    </source>
</evidence>
<dbReference type="KEGG" id="mpe:MYPE1920"/>
<reference evidence="2 3" key="1">
    <citation type="journal article" date="2002" name="Nucleic Acids Res.">
        <title>The complete genomic sequence of Mycoplasma penetrans, an intracellular bacterial pathogen in humans.</title>
        <authorList>
            <person name="Sasaki Y."/>
            <person name="Ishikawa J."/>
            <person name="Yamashita A."/>
            <person name="Oshima K."/>
            <person name="Kenri T."/>
            <person name="Furuya K."/>
            <person name="Yoshino C."/>
            <person name="Horino A."/>
            <person name="Shiba T."/>
            <person name="Sasaki T."/>
            <person name="Hattori M."/>
        </authorList>
    </citation>
    <scope>NUCLEOTIDE SEQUENCE [LARGE SCALE GENOMIC DNA]</scope>
    <source>
        <strain evidence="2 3">HF-2</strain>
    </source>
</reference>
<dbReference type="EMBL" id="BA000026">
    <property type="protein sequence ID" value="BAC43983.1"/>
    <property type="molecule type" value="Genomic_DNA"/>
</dbReference>
<dbReference type="AlphaFoldDB" id="Q8EWL1"/>
<keyword evidence="1" id="KW-1133">Transmembrane helix</keyword>
<feature type="transmembrane region" description="Helical" evidence="1">
    <location>
        <begin position="21"/>
        <end position="41"/>
    </location>
</feature>
<dbReference type="eggNOG" id="ENOG5030N2A">
    <property type="taxonomic scope" value="Bacteria"/>
</dbReference>
<organism evidence="2 3">
    <name type="scientific">Malacoplasma penetrans (strain HF-2)</name>
    <name type="common">Mycoplasma penetrans</name>
    <dbReference type="NCBI Taxonomy" id="272633"/>
    <lineage>
        <taxon>Bacteria</taxon>
        <taxon>Bacillati</taxon>
        <taxon>Mycoplasmatota</taxon>
        <taxon>Mycoplasmoidales</taxon>
        <taxon>Mycoplasmoidaceae</taxon>
        <taxon>Malacoplasma</taxon>
    </lineage>
</organism>
<accession>Q8EWL1</accession>
<proteinExistence type="predicted"/>
<feature type="transmembrane region" description="Helical" evidence="1">
    <location>
        <begin position="102"/>
        <end position="125"/>
    </location>
</feature>
<keyword evidence="1" id="KW-0812">Transmembrane</keyword>
<dbReference type="InParanoid" id="Q8EWL1"/>
<feature type="transmembrane region" description="Helical" evidence="1">
    <location>
        <begin position="73"/>
        <end position="95"/>
    </location>
</feature>
<gene>
    <name evidence="2" type="ordered locus">MYPE1920</name>
</gene>
<dbReference type="Proteomes" id="UP000002522">
    <property type="component" value="Chromosome"/>
</dbReference>
<name>Q8EWL1_MALP2</name>
<feature type="transmembrane region" description="Helical" evidence="1">
    <location>
        <begin position="131"/>
        <end position="152"/>
    </location>
</feature>
<dbReference type="STRING" id="272633.gene:10731291"/>
<evidence type="ECO:0000256" key="1">
    <source>
        <dbReference type="SAM" id="Phobius"/>
    </source>
</evidence>
<sequence>MVKMEFSKFKSSIKERKTSSWIKTFSFIGFILLFLIYWILFCDPNVLGLNWFSEPKSDADTTELINGWCDLNVVWILFGLLGFVVIFFVVLKYLFKVINYDIIPFLTFPSVFGIMLVVSGFIPYTSANKNWIVLARLVVVMVSSIIFFVIAIKLSNFILLNSNDASYIYEDIKKDYEEVEKIKEENELFTESKKRKSKEKTYIEI</sequence>
<evidence type="ECO:0000313" key="2">
    <source>
        <dbReference type="EMBL" id="BAC43983.1"/>
    </source>
</evidence>
<dbReference type="HOGENOM" id="CLU_1336289_0_0_14"/>